<dbReference type="EMBL" id="CM042883">
    <property type="protein sequence ID" value="KAI4373991.1"/>
    <property type="molecule type" value="Genomic_DNA"/>
</dbReference>
<keyword evidence="2" id="KW-1185">Reference proteome</keyword>
<sequence length="424" mass="46900">MRLFFRRSYNMLPAHAAQSMTSGWGATIPSSFGFGILKPCVKSGEKLTCSQPTAESSNLCRSTPATIGRQTVSHSRGLWALPRSLPPLIIQPLALRRSSVQLLGKGSNLCRSTSGINWTSNSVGVRGILALPLPIFLVPFCSFFFYYCQRQNWRSAMETSVWNPLFLRLLPPPKPVHPSIFPKSMNASLRSVSSVSQGSCAELASFRLGVSRYTPGRAWGYGRRVTNASRQVACETHSGVDDTEVTSSQFEGFDIVSTCNNEDGELKIGIEVSRGKTEAIFNEVFDRMVAAAQPIPGFRREKGGEIKLKIFTAMHIDGLFSIFLTFLILLTRILGSLVIFKTNSTLPGKTPNIPRHILLEILGPSRVYKDVIKRIIDSTVAEYIDKKQLKVSRNLKVEQSFEDLEASFEPGEALSFDAVLKLLD</sequence>
<dbReference type="Proteomes" id="UP001057402">
    <property type="component" value="Chromosome 4"/>
</dbReference>
<proteinExistence type="predicted"/>
<name>A0ACB9R6T5_9MYRT</name>
<organism evidence="1 2">
    <name type="scientific">Melastoma candidum</name>
    <dbReference type="NCBI Taxonomy" id="119954"/>
    <lineage>
        <taxon>Eukaryota</taxon>
        <taxon>Viridiplantae</taxon>
        <taxon>Streptophyta</taxon>
        <taxon>Embryophyta</taxon>
        <taxon>Tracheophyta</taxon>
        <taxon>Spermatophyta</taxon>
        <taxon>Magnoliopsida</taxon>
        <taxon>eudicotyledons</taxon>
        <taxon>Gunneridae</taxon>
        <taxon>Pentapetalae</taxon>
        <taxon>rosids</taxon>
        <taxon>malvids</taxon>
        <taxon>Myrtales</taxon>
        <taxon>Melastomataceae</taxon>
        <taxon>Melastomatoideae</taxon>
        <taxon>Melastomateae</taxon>
        <taxon>Melastoma</taxon>
    </lineage>
</organism>
<gene>
    <name evidence="1" type="ORF">MLD38_012042</name>
</gene>
<protein>
    <submittedName>
        <fullName evidence="1">Uncharacterized protein</fullName>
    </submittedName>
</protein>
<comment type="caution">
    <text evidence="1">The sequence shown here is derived from an EMBL/GenBank/DDBJ whole genome shotgun (WGS) entry which is preliminary data.</text>
</comment>
<evidence type="ECO:0000313" key="2">
    <source>
        <dbReference type="Proteomes" id="UP001057402"/>
    </source>
</evidence>
<reference evidence="2" key="1">
    <citation type="journal article" date="2023" name="Front. Plant Sci.">
        <title>Chromosomal-level genome assembly of Melastoma candidum provides insights into trichome evolution.</title>
        <authorList>
            <person name="Zhong Y."/>
            <person name="Wu W."/>
            <person name="Sun C."/>
            <person name="Zou P."/>
            <person name="Liu Y."/>
            <person name="Dai S."/>
            <person name="Zhou R."/>
        </authorList>
    </citation>
    <scope>NUCLEOTIDE SEQUENCE [LARGE SCALE GENOMIC DNA]</scope>
</reference>
<accession>A0ACB9R6T5</accession>
<evidence type="ECO:0000313" key="1">
    <source>
        <dbReference type="EMBL" id="KAI4373991.1"/>
    </source>
</evidence>